<dbReference type="Proteomes" id="UP000316584">
    <property type="component" value="Chromosome"/>
</dbReference>
<dbReference type="NCBIfam" id="TIGR02391">
    <property type="entry name" value="hypoth_ymh"/>
    <property type="match status" value="1"/>
</dbReference>
<proteinExistence type="predicted"/>
<evidence type="ECO:0000313" key="3">
    <source>
        <dbReference type="Proteomes" id="UP000316584"/>
    </source>
</evidence>
<reference evidence="2 3" key="1">
    <citation type="submission" date="2019-07" db="EMBL/GenBank/DDBJ databases">
        <title>Full genome sequence of Luteimonas sp. Gr-4.</title>
        <authorList>
            <person name="Im W.-T."/>
        </authorList>
    </citation>
    <scope>NUCLEOTIDE SEQUENCE [LARGE SCALE GENOMIC DNA]</scope>
    <source>
        <strain evidence="2 3">Gr-4</strain>
    </source>
</reference>
<dbReference type="InterPro" id="IPR012654">
    <property type="entry name" value="CHP02391"/>
</dbReference>
<evidence type="ECO:0000313" key="2">
    <source>
        <dbReference type="EMBL" id="QDW65816.1"/>
    </source>
</evidence>
<dbReference type="RefSeq" id="WP_144889783.1">
    <property type="nucleotide sequence ID" value="NZ_CP042218.1"/>
</dbReference>
<name>A0A518N1L7_9GAMM</name>
<organism evidence="2 3">
    <name type="scientific">Luteimonas granuli</name>
    <dbReference type="NCBI Taxonomy" id="1176533"/>
    <lineage>
        <taxon>Bacteria</taxon>
        <taxon>Pseudomonadati</taxon>
        <taxon>Pseudomonadota</taxon>
        <taxon>Gammaproteobacteria</taxon>
        <taxon>Lysobacterales</taxon>
        <taxon>Lysobacteraceae</taxon>
        <taxon>Luteimonas</taxon>
    </lineage>
</organism>
<feature type="domain" description="Conserved hypothetical protein CHP02391" evidence="1">
    <location>
        <begin position="112"/>
        <end position="228"/>
    </location>
</feature>
<dbReference type="OrthoDB" id="1863356at2"/>
<dbReference type="EMBL" id="CP042218">
    <property type="protein sequence ID" value="QDW65816.1"/>
    <property type="molecule type" value="Genomic_DNA"/>
</dbReference>
<evidence type="ECO:0000259" key="1">
    <source>
        <dbReference type="Pfam" id="PF09509"/>
    </source>
</evidence>
<sequence>MPQWYFTLVSLLRDLRKKAWDAKAALASGDAAAAKLANGYMKQDYQRIYELWEAQGFPLPELGNLWRHIRFGDAQDYEDMLKFDIDFIAANAEGHARAGQLQAPQAGFEHLLHPIVTAASLRHYHEGDYRNAVLDGMLALSDLIRKRTGLNADGKALATEAFSLNRPKLIFSELQSESGQNDQKGFMEMIGGAYTGIRNPKAHSLIHDLDMTKAAQYLVAISLFVRRVAEANEVPPLPPNS</sequence>
<dbReference type="KEGG" id="lug:FPZ22_01975"/>
<dbReference type="AlphaFoldDB" id="A0A518N1L7"/>
<accession>A0A518N1L7</accession>
<gene>
    <name evidence="2" type="ORF">FPZ22_01975</name>
</gene>
<dbReference type="Pfam" id="PF09509">
    <property type="entry name" value="Hypoth_Ymh"/>
    <property type="match status" value="1"/>
</dbReference>
<keyword evidence="3" id="KW-1185">Reference proteome</keyword>
<protein>
    <submittedName>
        <fullName evidence="2">TIGR02391 family protein</fullName>
    </submittedName>
</protein>